<dbReference type="PANTHER" id="PTHR43591:SF24">
    <property type="entry name" value="2-METHOXY-6-POLYPRENYL-1,4-BENZOQUINOL METHYLASE, MITOCHONDRIAL"/>
    <property type="match status" value="1"/>
</dbReference>
<accession>A0A550CHU5</accession>
<dbReference type="CDD" id="cd02440">
    <property type="entry name" value="AdoMet_MTases"/>
    <property type="match status" value="1"/>
</dbReference>
<dbReference type="AlphaFoldDB" id="A0A550CHU5"/>
<dbReference type="Gene3D" id="3.40.50.150">
    <property type="entry name" value="Vaccinia Virus protein VP39"/>
    <property type="match status" value="1"/>
</dbReference>
<dbReference type="Proteomes" id="UP000320762">
    <property type="component" value="Unassembled WGS sequence"/>
</dbReference>
<dbReference type="STRING" id="97359.A0A550CHU5"/>
<dbReference type="GO" id="GO:0008168">
    <property type="term" value="F:methyltransferase activity"/>
    <property type="evidence" value="ECO:0007669"/>
    <property type="project" value="TreeGrafter"/>
</dbReference>
<dbReference type="InterPro" id="IPR041698">
    <property type="entry name" value="Methyltransf_25"/>
</dbReference>
<evidence type="ECO:0000313" key="3">
    <source>
        <dbReference type="EMBL" id="TRM64367.1"/>
    </source>
</evidence>
<dbReference type="OrthoDB" id="2013972at2759"/>
<feature type="compositionally biased region" description="Low complexity" evidence="1">
    <location>
        <begin position="188"/>
        <end position="218"/>
    </location>
</feature>
<feature type="compositionally biased region" description="Pro residues" evidence="1">
    <location>
        <begin position="175"/>
        <end position="187"/>
    </location>
</feature>
<gene>
    <name evidence="3" type="ORF">BD626DRAFT_400540</name>
</gene>
<feature type="region of interest" description="Disordered" evidence="1">
    <location>
        <begin position="174"/>
        <end position="236"/>
    </location>
</feature>
<proteinExistence type="predicted"/>
<feature type="region of interest" description="Disordered" evidence="1">
    <location>
        <begin position="437"/>
        <end position="458"/>
    </location>
</feature>
<reference evidence="3 4" key="1">
    <citation type="journal article" date="2019" name="New Phytol.">
        <title>Comparative genomics reveals unique wood-decay strategies and fruiting body development in the Schizophyllaceae.</title>
        <authorList>
            <person name="Almasi E."/>
            <person name="Sahu N."/>
            <person name="Krizsan K."/>
            <person name="Balint B."/>
            <person name="Kovacs G.M."/>
            <person name="Kiss B."/>
            <person name="Cseklye J."/>
            <person name="Drula E."/>
            <person name="Henrissat B."/>
            <person name="Nagy I."/>
            <person name="Chovatia M."/>
            <person name="Adam C."/>
            <person name="LaButti K."/>
            <person name="Lipzen A."/>
            <person name="Riley R."/>
            <person name="Grigoriev I.V."/>
            <person name="Nagy L.G."/>
        </authorList>
    </citation>
    <scope>NUCLEOTIDE SEQUENCE [LARGE SCALE GENOMIC DNA]</scope>
    <source>
        <strain evidence="3 4">NL-1724</strain>
    </source>
</reference>
<keyword evidence="4" id="KW-1185">Reference proteome</keyword>
<evidence type="ECO:0000259" key="2">
    <source>
        <dbReference type="Pfam" id="PF13649"/>
    </source>
</evidence>
<evidence type="ECO:0000256" key="1">
    <source>
        <dbReference type="SAM" id="MobiDB-lite"/>
    </source>
</evidence>
<organism evidence="3 4">
    <name type="scientific">Schizophyllum amplum</name>
    <dbReference type="NCBI Taxonomy" id="97359"/>
    <lineage>
        <taxon>Eukaryota</taxon>
        <taxon>Fungi</taxon>
        <taxon>Dikarya</taxon>
        <taxon>Basidiomycota</taxon>
        <taxon>Agaricomycotina</taxon>
        <taxon>Agaricomycetes</taxon>
        <taxon>Agaricomycetidae</taxon>
        <taxon>Agaricales</taxon>
        <taxon>Schizophyllaceae</taxon>
        <taxon>Schizophyllum</taxon>
    </lineage>
</organism>
<sequence length="458" mass="50886">MSAHPPVKDVEAVLLKERPRLRRPGEVIYPLEYNHEMISFDNWNHMFLVSCFRGLSMSPVHPPPAVVLDLGCGGGLWALEAAKQWPNSTIIGFDIKDIQPRLNKQIDPRQENFWQRVTWVHGNLLDGLPFPPDHFDFVRIAGLGLGVPEDEEVARVMKPRAVLEIIEEDLIFPSGPVPKPRPRPPPISVDLPPSLDSMPTGTSSKAPSTISSSSKDAPPWGISFDDPPPLTLHTKQKPSLAPVHEIVFPLTDVPVTSIFPTPLAKRLHTRSLSSQSVADSETEASPHPQDHSRLLSAWDAMLSRRFLSPQLTTVLPFYLSSFFDDVQTHSPLLIKIPSNSRFQSANGYAHRHEHTSSIGSTLFEPEVFALSSSTGRRSGETGEWRNTMPAAAASTSAWAPMHLARAVQTVSACKEAIWDEYKRMYDDDLPPVLNVAGGRSKASSSRETFETDWNTWDK</sequence>
<feature type="domain" description="Methyltransferase" evidence="2">
    <location>
        <begin position="67"/>
        <end position="158"/>
    </location>
</feature>
<feature type="compositionally biased region" description="Polar residues" evidence="1">
    <location>
        <begin position="441"/>
        <end position="458"/>
    </location>
</feature>
<dbReference type="EMBL" id="VDMD01000007">
    <property type="protein sequence ID" value="TRM64367.1"/>
    <property type="molecule type" value="Genomic_DNA"/>
</dbReference>
<dbReference type="SUPFAM" id="SSF53335">
    <property type="entry name" value="S-adenosyl-L-methionine-dependent methyltransferases"/>
    <property type="match status" value="1"/>
</dbReference>
<evidence type="ECO:0000313" key="4">
    <source>
        <dbReference type="Proteomes" id="UP000320762"/>
    </source>
</evidence>
<dbReference type="InterPro" id="IPR029063">
    <property type="entry name" value="SAM-dependent_MTases_sf"/>
</dbReference>
<name>A0A550CHU5_9AGAR</name>
<protein>
    <recommendedName>
        <fullName evidence="2">Methyltransferase domain-containing protein</fullName>
    </recommendedName>
</protein>
<dbReference type="Pfam" id="PF13649">
    <property type="entry name" value="Methyltransf_25"/>
    <property type="match status" value="1"/>
</dbReference>
<dbReference type="PANTHER" id="PTHR43591">
    <property type="entry name" value="METHYLTRANSFERASE"/>
    <property type="match status" value="1"/>
</dbReference>
<comment type="caution">
    <text evidence="3">The sequence shown here is derived from an EMBL/GenBank/DDBJ whole genome shotgun (WGS) entry which is preliminary data.</text>
</comment>